<comment type="caution">
    <text evidence="1">The sequence shown here is derived from an EMBL/GenBank/DDBJ whole genome shotgun (WGS) entry which is preliminary data.</text>
</comment>
<dbReference type="Proteomes" id="UP001190700">
    <property type="component" value="Unassembled WGS sequence"/>
</dbReference>
<dbReference type="AlphaFoldDB" id="A0AAE0ERD8"/>
<keyword evidence="2" id="KW-1185">Reference proteome</keyword>
<proteinExistence type="predicted"/>
<evidence type="ECO:0000313" key="1">
    <source>
        <dbReference type="EMBL" id="KAK3236050.1"/>
    </source>
</evidence>
<gene>
    <name evidence="1" type="ORF">CYMTET_53786</name>
</gene>
<reference evidence="1 2" key="1">
    <citation type="journal article" date="2015" name="Genome Biol. Evol.">
        <title>Comparative Genomics of a Bacterivorous Green Alga Reveals Evolutionary Causalities and Consequences of Phago-Mixotrophic Mode of Nutrition.</title>
        <authorList>
            <person name="Burns J.A."/>
            <person name="Paasch A."/>
            <person name="Narechania A."/>
            <person name="Kim E."/>
        </authorList>
    </citation>
    <scope>NUCLEOTIDE SEQUENCE [LARGE SCALE GENOMIC DNA]</scope>
    <source>
        <strain evidence="1 2">PLY_AMNH</strain>
    </source>
</reference>
<sequence>MSDPYGDSKYSSLLGAKEGFRVYTSTPETGMMETLSVTNSDGLYVAGEKVATLSEVLEVGRDLTMQMVRLVEKLL</sequence>
<name>A0AAE0ERD8_9CHLO</name>
<dbReference type="EMBL" id="LGRX02035167">
    <property type="protein sequence ID" value="KAK3236050.1"/>
    <property type="molecule type" value="Genomic_DNA"/>
</dbReference>
<evidence type="ECO:0000313" key="2">
    <source>
        <dbReference type="Proteomes" id="UP001190700"/>
    </source>
</evidence>
<accession>A0AAE0ERD8</accession>
<protein>
    <submittedName>
        <fullName evidence="1">Uncharacterized protein</fullName>
    </submittedName>
</protein>
<organism evidence="1 2">
    <name type="scientific">Cymbomonas tetramitiformis</name>
    <dbReference type="NCBI Taxonomy" id="36881"/>
    <lineage>
        <taxon>Eukaryota</taxon>
        <taxon>Viridiplantae</taxon>
        <taxon>Chlorophyta</taxon>
        <taxon>Pyramimonadophyceae</taxon>
        <taxon>Pyramimonadales</taxon>
        <taxon>Pyramimonadaceae</taxon>
        <taxon>Cymbomonas</taxon>
    </lineage>
</organism>